<organism evidence="2 3">
    <name type="scientific">Trichostrongylus colubriformis</name>
    <name type="common">Black scour worm</name>
    <dbReference type="NCBI Taxonomy" id="6319"/>
    <lineage>
        <taxon>Eukaryota</taxon>
        <taxon>Metazoa</taxon>
        <taxon>Ecdysozoa</taxon>
        <taxon>Nematoda</taxon>
        <taxon>Chromadorea</taxon>
        <taxon>Rhabditida</taxon>
        <taxon>Rhabditina</taxon>
        <taxon>Rhabditomorpha</taxon>
        <taxon>Strongyloidea</taxon>
        <taxon>Trichostrongylidae</taxon>
        <taxon>Trichostrongylus</taxon>
    </lineage>
</organism>
<evidence type="ECO:0000256" key="1">
    <source>
        <dbReference type="SAM" id="MobiDB-lite"/>
    </source>
</evidence>
<name>A0AAN8IEE2_TRICO</name>
<evidence type="ECO:0000313" key="3">
    <source>
        <dbReference type="Proteomes" id="UP001331761"/>
    </source>
</evidence>
<dbReference type="AlphaFoldDB" id="A0AAN8IEE2"/>
<feature type="region of interest" description="Disordered" evidence="1">
    <location>
        <begin position="1"/>
        <end position="28"/>
    </location>
</feature>
<evidence type="ECO:0000313" key="2">
    <source>
        <dbReference type="EMBL" id="KAK5966243.1"/>
    </source>
</evidence>
<protein>
    <submittedName>
        <fullName evidence="2">Uncharacterized protein</fullName>
    </submittedName>
</protein>
<proteinExistence type="predicted"/>
<dbReference type="Proteomes" id="UP001331761">
    <property type="component" value="Unassembled WGS sequence"/>
</dbReference>
<sequence>MASGERPASLPLHTQNSTMVTPKDGQHCSETSAVATPLLYHYHALSFENTEPLVTADDVSSSMFTEDVLTGIEAPEVVKMATECRPTTFTGLEVGTVRRICRWFENIHLRGDSSQMDEDWRKMEK</sequence>
<reference evidence="2 3" key="1">
    <citation type="submission" date="2019-10" db="EMBL/GenBank/DDBJ databases">
        <title>Assembly and Annotation for the nematode Trichostrongylus colubriformis.</title>
        <authorList>
            <person name="Martin J."/>
        </authorList>
    </citation>
    <scope>NUCLEOTIDE SEQUENCE [LARGE SCALE GENOMIC DNA]</scope>
    <source>
        <strain evidence="2">G859</strain>
        <tissue evidence="2">Whole worm</tissue>
    </source>
</reference>
<gene>
    <name evidence="2" type="ORF">GCK32_009345</name>
</gene>
<dbReference type="EMBL" id="WIXE01023680">
    <property type="protein sequence ID" value="KAK5966243.1"/>
    <property type="molecule type" value="Genomic_DNA"/>
</dbReference>
<comment type="caution">
    <text evidence="2">The sequence shown here is derived from an EMBL/GenBank/DDBJ whole genome shotgun (WGS) entry which is preliminary data.</text>
</comment>
<keyword evidence="3" id="KW-1185">Reference proteome</keyword>
<accession>A0AAN8IEE2</accession>